<dbReference type="RefSeq" id="WP_230366677.1">
    <property type="nucleotide sequence ID" value="NZ_JAJALK010000006.1"/>
</dbReference>
<name>A0AAJ1TRY4_9HYPH</name>
<sequence length="128" mass="13835">MSYLLDTHSLLWAAAGSDRLTSAARRLIGDPANTLVFSAASLWEIAIKSGLGRDDFQVDAKRLRTGLRDNGYVELPVTGAHAAAVADLPPLHRDPFDRLLIAQARIEGLELVTADRIVAQYGGSIRLV</sequence>
<dbReference type="InterPro" id="IPR052919">
    <property type="entry name" value="TA_system_RNase"/>
</dbReference>
<protein>
    <submittedName>
        <fullName evidence="2">PIN domain nuclease of toxin-antitoxin system</fullName>
    </submittedName>
</protein>
<dbReference type="InterPro" id="IPR002716">
    <property type="entry name" value="PIN_dom"/>
</dbReference>
<organism evidence="2 3">
    <name type="scientific">Methylobacterium brachiatum</name>
    <dbReference type="NCBI Taxonomy" id="269660"/>
    <lineage>
        <taxon>Bacteria</taxon>
        <taxon>Pseudomonadati</taxon>
        <taxon>Pseudomonadota</taxon>
        <taxon>Alphaproteobacteria</taxon>
        <taxon>Hyphomicrobiales</taxon>
        <taxon>Methylobacteriaceae</taxon>
        <taxon>Methylobacterium</taxon>
    </lineage>
</organism>
<dbReference type="EMBL" id="JAUSWL010000001">
    <property type="protein sequence ID" value="MDQ0542087.1"/>
    <property type="molecule type" value="Genomic_DNA"/>
</dbReference>
<dbReference type="Proteomes" id="UP001223420">
    <property type="component" value="Unassembled WGS sequence"/>
</dbReference>
<proteinExistence type="predicted"/>
<dbReference type="SUPFAM" id="SSF88723">
    <property type="entry name" value="PIN domain-like"/>
    <property type="match status" value="1"/>
</dbReference>
<dbReference type="InterPro" id="IPR041705">
    <property type="entry name" value="PIN_Sll0205"/>
</dbReference>
<feature type="domain" description="PIN" evidence="1">
    <location>
        <begin position="3"/>
        <end position="121"/>
    </location>
</feature>
<evidence type="ECO:0000313" key="3">
    <source>
        <dbReference type="Proteomes" id="UP001223420"/>
    </source>
</evidence>
<dbReference type="InterPro" id="IPR029060">
    <property type="entry name" value="PIN-like_dom_sf"/>
</dbReference>
<reference evidence="2" key="1">
    <citation type="submission" date="2023-07" db="EMBL/GenBank/DDBJ databases">
        <title>Genomic Encyclopedia of Type Strains, Phase IV (KMG-IV): sequencing the most valuable type-strain genomes for metagenomic binning, comparative biology and taxonomic classification.</title>
        <authorList>
            <person name="Goeker M."/>
        </authorList>
    </citation>
    <scope>NUCLEOTIDE SEQUENCE</scope>
    <source>
        <strain evidence="2">DSM 19569</strain>
    </source>
</reference>
<dbReference type="PANTHER" id="PTHR36173:SF2">
    <property type="entry name" value="RIBONUCLEASE VAPC16"/>
    <property type="match status" value="1"/>
</dbReference>
<gene>
    <name evidence="2" type="ORF">QO001_000995</name>
</gene>
<evidence type="ECO:0000259" key="1">
    <source>
        <dbReference type="Pfam" id="PF01850"/>
    </source>
</evidence>
<dbReference type="CDD" id="cd09872">
    <property type="entry name" value="PIN_Sll0205-like"/>
    <property type="match status" value="1"/>
</dbReference>
<accession>A0AAJ1TRY4</accession>
<comment type="caution">
    <text evidence="2">The sequence shown here is derived from an EMBL/GenBank/DDBJ whole genome shotgun (WGS) entry which is preliminary data.</text>
</comment>
<dbReference type="Gene3D" id="3.40.50.1010">
    <property type="entry name" value="5'-nuclease"/>
    <property type="match status" value="1"/>
</dbReference>
<dbReference type="AlphaFoldDB" id="A0AAJ1TRY4"/>
<dbReference type="PANTHER" id="PTHR36173">
    <property type="entry name" value="RIBONUCLEASE VAPC16-RELATED"/>
    <property type="match status" value="1"/>
</dbReference>
<dbReference type="Pfam" id="PF01850">
    <property type="entry name" value="PIN"/>
    <property type="match status" value="1"/>
</dbReference>
<evidence type="ECO:0000313" key="2">
    <source>
        <dbReference type="EMBL" id="MDQ0542087.1"/>
    </source>
</evidence>